<accession>A0A815XMA9</accession>
<dbReference type="AlphaFoldDB" id="A0A815XMA9"/>
<evidence type="ECO:0000313" key="3">
    <source>
        <dbReference type="EMBL" id="CAF4420482.1"/>
    </source>
</evidence>
<gene>
    <name evidence="2" type="ORF">GPM918_LOCUS39654</name>
    <name evidence="3" type="ORF">SRO942_LOCUS40546</name>
</gene>
<evidence type="ECO:0000313" key="2">
    <source>
        <dbReference type="EMBL" id="CAF1559139.1"/>
    </source>
</evidence>
<reference evidence="2" key="1">
    <citation type="submission" date="2021-02" db="EMBL/GenBank/DDBJ databases">
        <authorList>
            <person name="Nowell W R."/>
        </authorList>
    </citation>
    <scope>NUCLEOTIDE SEQUENCE</scope>
</reference>
<comment type="caution">
    <text evidence="2">The sequence shown here is derived from an EMBL/GenBank/DDBJ whole genome shotgun (WGS) entry which is preliminary data.</text>
</comment>
<proteinExistence type="predicted"/>
<name>A0A815XMA9_9BILA</name>
<dbReference type="EMBL" id="CAJOBC010093875">
    <property type="protein sequence ID" value="CAF4420482.1"/>
    <property type="molecule type" value="Genomic_DNA"/>
</dbReference>
<dbReference type="EMBL" id="CAJNOQ010028135">
    <property type="protein sequence ID" value="CAF1559139.1"/>
    <property type="molecule type" value="Genomic_DNA"/>
</dbReference>
<protein>
    <submittedName>
        <fullName evidence="2">Uncharacterized protein</fullName>
    </submittedName>
</protein>
<evidence type="ECO:0000313" key="4">
    <source>
        <dbReference type="Proteomes" id="UP000663829"/>
    </source>
</evidence>
<feature type="compositionally biased region" description="Acidic residues" evidence="1">
    <location>
        <begin position="75"/>
        <end position="85"/>
    </location>
</feature>
<organism evidence="2 4">
    <name type="scientific">Didymodactylos carnosus</name>
    <dbReference type="NCBI Taxonomy" id="1234261"/>
    <lineage>
        <taxon>Eukaryota</taxon>
        <taxon>Metazoa</taxon>
        <taxon>Spiralia</taxon>
        <taxon>Gnathifera</taxon>
        <taxon>Rotifera</taxon>
        <taxon>Eurotatoria</taxon>
        <taxon>Bdelloidea</taxon>
        <taxon>Philodinida</taxon>
        <taxon>Philodinidae</taxon>
        <taxon>Didymodactylos</taxon>
    </lineage>
</organism>
<sequence length="107" mass="12502">VIFLEALLKNDLDYTQKVELLERYGMETNQKLQLLIQDEMQDENYSENERETQMKSKQLYKITSKPKKENFTNDSLDEAESEENEPPIPSQKAPATQTKFVTQGGIW</sequence>
<feature type="region of interest" description="Disordered" evidence="1">
    <location>
        <begin position="42"/>
        <end position="107"/>
    </location>
</feature>
<dbReference type="Proteomes" id="UP000663829">
    <property type="component" value="Unassembled WGS sequence"/>
</dbReference>
<feature type="non-terminal residue" evidence="2">
    <location>
        <position position="107"/>
    </location>
</feature>
<evidence type="ECO:0000256" key="1">
    <source>
        <dbReference type="SAM" id="MobiDB-lite"/>
    </source>
</evidence>
<keyword evidence="4" id="KW-1185">Reference proteome</keyword>
<dbReference type="Proteomes" id="UP000681722">
    <property type="component" value="Unassembled WGS sequence"/>
</dbReference>